<accession>A0ABR3G4I7</accession>
<comment type="caution">
    <text evidence="8">The sequence shown here is derived from an EMBL/GenBank/DDBJ whole genome shotgun (WGS) entry which is preliminary data.</text>
</comment>
<proteinExistence type="predicted"/>
<evidence type="ECO:0000256" key="6">
    <source>
        <dbReference type="SAM" id="MobiDB-lite"/>
    </source>
</evidence>
<feature type="compositionally biased region" description="Gly residues" evidence="6">
    <location>
        <begin position="27"/>
        <end position="40"/>
    </location>
</feature>
<reference evidence="8 9" key="1">
    <citation type="submission" date="2024-02" db="EMBL/GenBank/DDBJ databases">
        <title>Discinaceae phylogenomics.</title>
        <authorList>
            <person name="Dirks A.C."/>
            <person name="James T.Y."/>
        </authorList>
    </citation>
    <scope>NUCLEOTIDE SEQUENCE [LARGE SCALE GENOMIC DNA]</scope>
    <source>
        <strain evidence="8 9">ACD0624</strain>
    </source>
</reference>
<dbReference type="PROSITE" id="PS51721">
    <property type="entry name" value="G_CP"/>
    <property type="match status" value="1"/>
</dbReference>
<evidence type="ECO:0000256" key="3">
    <source>
        <dbReference type="ARBA" id="ARBA00022741"/>
    </source>
</evidence>
<dbReference type="Proteomes" id="UP001447188">
    <property type="component" value="Unassembled WGS sequence"/>
</dbReference>
<dbReference type="CDD" id="cd01857">
    <property type="entry name" value="HSR1_MMR1"/>
    <property type="match status" value="1"/>
</dbReference>
<dbReference type="EMBL" id="JBBBZM010000403">
    <property type="protein sequence ID" value="KAL0630721.1"/>
    <property type="molecule type" value="Genomic_DNA"/>
</dbReference>
<evidence type="ECO:0000259" key="7">
    <source>
        <dbReference type="PROSITE" id="PS51721"/>
    </source>
</evidence>
<comment type="subcellular location">
    <subcellularLocation>
        <location evidence="1">Cytoplasm</location>
    </subcellularLocation>
</comment>
<feature type="region of interest" description="Disordered" evidence="6">
    <location>
        <begin position="576"/>
        <end position="597"/>
    </location>
</feature>
<feature type="compositionally biased region" description="Acidic residues" evidence="6">
    <location>
        <begin position="318"/>
        <end position="339"/>
    </location>
</feature>
<feature type="compositionally biased region" description="Basic and acidic residues" evidence="6">
    <location>
        <begin position="280"/>
        <end position="317"/>
    </location>
</feature>
<evidence type="ECO:0000256" key="4">
    <source>
        <dbReference type="ARBA" id="ARBA00022801"/>
    </source>
</evidence>
<keyword evidence="3" id="KW-0547">Nucleotide-binding</keyword>
<feature type="region of interest" description="Disordered" evidence="6">
    <location>
        <begin position="264"/>
        <end position="344"/>
    </location>
</feature>
<keyword evidence="2" id="KW-0963">Cytoplasm</keyword>
<feature type="region of interest" description="Disordered" evidence="6">
    <location>
        <begin position="1"/>
        <end position="44"/>
    </location>
</feature>
<dbReference type="InterPro" id="IPR030378">
    <property type="entry name" value="G_CP_dom"/>
</dbReference>
<evidence type="ECO:0000256" key="5">
    <source>
        <dbReference type="ARBA" id="ARBA00023134"/>
    </source>
</evidence>
<keyword evidence="9" id="KW-1185">Reference proteome</keyword>
<dbReference type="PANTHER" id="PTHR45709:SF2">
    <property type="entry name" value="LARGE SUBUNIT GTPASE 1 HOMOLOG"/>
    <property type="match status" value="1"/>
</dbReference>
<protein>
    <recommendedName>
        <fullName evidence="7">CP-type G domain-containing protein</fullName>
    </recommendedName>
</protein>
<organism evidence="8 9">
    <name type="scientific">Discina gigas</name>
    <dbReference type="NCBI Taxonomy" id="1032678"/>
    <lineage>
        <taxon>Eukaryota</taxon>
        <taxon>Fungi</taxon>
        <taxon>Dikarya</taxon>
        <taxon>Ascomycota</taxon>
        <taxon>Pezizomycotina</taxon>
        <taxon>Pezizomycetes</taxon>
        <taxon>Pezizales</taxon>
        <taxon>Discinaceae</taxon>
        <taxon>Discina</taxon>
    </lineage>
</organism>
<feature type="domain" description="CP-type G" evidence="7">
    <location>
        <begin position="172"/>
        <end position="434"/>
    </location>
</feature>
<keyword evidence="4" id="KW-0378">Hydrolase</keyword>
<gene>
    <name evidence="8" type="ORF">Q9L58_010427</name>
</gene>
<dbReference type="Gene3D" id="3.40.50.300">
    <property type="entry name" value="P-loop containing nucleotide triphosphate hydrolases"/>
    <property type="match status" value="1"/>
</dbReference>
<evidence type="ECO:0000256" key="2">
    <source>
        <dbReference type="ARBA" id="ARBA00022490"/>
    </source>
</evidence>
<dbReference type="PANTHER" id="PTHR45709">
    <property type="entry name" value="LARGE SUBUNIT GTPASE 1 HOMOLOG-RELATED"/>
    <property type="match status" value="1"/>
</dbReference>
<evidence type="ECO:0000256" key="1">
    <source>
        <dbReference type="ARBA" id="ARBA00004496"/>
    </source>
</evidence>
<keyword evidence="5" id="KW-0342">GTP-binding</keyword>
<name>A0ABR3G4I7_9PEZI</name>
<dbReference type="InterPro" id="IPR027417">
    <property type="entry name" value="P-loop_NTPase"/>
</dbReference>
<dbReference type="InterPro" id="IPR043358">
    <property type="entry name" value="GNL1-like"/>
</dbReference>
<dbReference type="Pfam" id="PF01926">
    <property type="entry name" value="MMR_HSR1"/>
    <property type="match status" value="1"/>
</dbReference>
<evidence type="ECO:0000313" key="8">
    <source>
        <dbReference type="EMBL" id="KAL0630721.1"/>
    </source>
</evidence>
<dbReference type="InterPro" id="IPR006073">
    <property type="entry name" value="GTP-bd"/>
</dbReference>
<evidence type="ECO:0000313" key="9">
    <source>
        <dbReference type="Proteomes" id="UP001447188"/>
    </source>
</evidence>
<feature type="region of interest" description="Disordered" evidence="6">
    <location>
        <begin position="363"/>
        <end position="384"/>
    </location>
</feature>
<sequence>MVLPESKNKVGLGRALMNSNRSARRVVGGGGKGRGRGSSGPGEVMLTEKHEADWYKMRSITQQNNLDEFLTTAELADTDFTAEKMDMKIIHQSQVNPFLLNADEEKSAVKKHRENTRQLTVPRRPAWDSTTTPVELDRAEKDSFLQWRRGLAQLEESKDLLMTPFERNLEVWRQLWRVIERSDLVVQIVDARNPLLFRCEDLERYVKEVDPQKRNLLLVNKADMMTLEQRLAWADYFEKEKIRYRFFSAALAKQSNEELELLEGGVNSDLEEEDESPESYVKETQDLKLVKEGDEAEREKAPEAVERAGIEEQAKEAEGEDEEEDDDEDEEEEEEEEEEPLRTRILTIEELEELFLEHLPKAEDGAEPADPANPRRTQIGLVGYPNVGKSSTINALIGAKKVSVSSTPGKTKHFQTLHLSDKIILCDCPGLVFPNFATTKAELVCNGVLPIDQLREFTGPAALVSQRIPKPFLEQVYGIKIHTRPPEEGGTGIPTGEELLFAYAKARGFTKTGAGNPDESRAARYILKDYVNGKLLFCHPPTTEPPIDALEFNKDLYDEDHLPERRRRMGSLLLSDAGDSQDGRFDDAPPLPQVETGRKSHNLDQQFFGASTGSAGHLVNPFHQGAGQAGALQGGRNLSGRKARTMIALDNNMTPQEVREIMGSKKHFKKGKKREKVSTHADL</sequence>
<dbReference type="SUPFAM" id="SSF52540">
    <property type="entry name" value="P-loop containing nucleoside triphosphate hydrolases"/>
    <property type="match status" value="1"/>
</dbReference>